<keyword evidence="6" id="KW-0508">mRNA splicing</keyword>
<evidence type="ECO:0000256" key="2">
    <source>
        <dbReference type="ARBA" id="ARBA00022664"/>
    </source>
</evidence>
<keyword evidence="4 8" id="KW-0747">Spliceosome</keyword>
<feature type="binding site" evidence="8">
    <location>
        <position position="43"/>
    </location>
    <ligand>
        <name>Zn(2+)</name>
        <dbReference type="ChEBI" id="CHEBI:29105"/>
    </ligand>
</feature>
<comment type="subcellular location">
    <subcellularLocation>
        <location evidence="1 8">Nucleus</location>
    </subcellularLocation>
</comment>
<keyword evidence="12" id="KW-1185">Reference proteome</keyword>
<feature type="region of interest" description="Disordered" evidence="10">
    <location>
        <begin position="250"/>
        <end position="275"/>
    </location>
</feature>
<reference evidence="11" key="2">
    <citation type="journal article" date="2024" name="Plant">
        <title>Genomic evolution and insights into agronomic trait innovations of Sesamum species.</title>
        <authorList>
            <person name="Miao H."/>
            <person name="Wang L."/>
            <person name="Qu L."/>
            <person name="Liu H."/>
            <person name="Sun Y."/>
            <person name="Le M."/>
            <person name="Wang Q."/>
            <person name="Wei S."/>
            <person name="Zheng Y."/>
            <person name="Lin W."/>
            <person name="Duan Y."/>
            <person name="Cao H."/>
            <person name="Xiong S."/>
            <person name="Wang X."/>
            <person name="Wei L."/>
            <person name="Li C."/>
            <person name="Ma Q."/>
            <person name="Ju M."/>
            <person name="Zhao R."/>
            <person name="Li G."/>
            <person name="Mu C."/>
            <person name="Tian Q."/>
            <person name="Mei H."/>
            <person name="Zhang T."/>
            <person name="Gao T."/>
            <person name="Zhang H."/>
        </authorList>
    </citation>
    <scope>NUCLEOTIDE SEQUENCE</scope>
    <source>
        <strain evidence="11">K16</strain>
    </source>
</reference>
<accession>A0AAE2BJ38</accession>
<evidence type="ECO:0000256" key="1">
    <source>
        <dbReference type="ARBA" id="ARBA00004123"/>
    </source>
</evidence>
<evidence type="ECO:0000256" key="8">
    <source>
        <dbReference type="HAMAP-Rule" id="MF_03226"/>
    </source>
</evidence>
<evidence type="ECO:0000313" key="11">
    <source>
        <dbReference type="EMBL" id="KAK4387199.1"/>
    </source>
</evidence>
<sequence length="275" mass="31511">MGERKVLNKYYPPDFDPAKIPRRRQPKNQQMKVRMMLPMSIRCGTCGNYIYKGTKFNSRKEDVVGETYLGIQIFRFYFKCTKCSAEITFKTDPQNSDYVVESGATRNFEPWRAEDEELEEEQKKRNAEEMGDAMKSLENRTLDSKREMDILAALDEMKSMKERKLEEEDEALIKSAFKGQRDAAVVRRIDDDDIDDEEDLNYFSPDTEGTSAGPSRVLSLKTKIAKSDRYCGASGASVECLFLMQRRKVPEEHPSNPTDALTKASVSDSSNNLKI</sequence>
<comment type="function">
    <text evidence="8">Part of the spliceosome which catalyzes two sequential transesterification reactions, first the excision of the non-coding intron from pre-mRNA and then the ligation of the coding exons to form the mature mRNA. Plays a role in stabilizing the structure of the spliceosome catalytic core and docking of the branch helix into the active site, producing 5'-exon and lariat intron-3'-intermediates.</text>
</comment>
<keyword evidence="2" id="KW-0507">mRNA processing</keyword>
<keyword evidence="5 8" id="KW-0862">Zinc</keyword>
<keyword evidence="7 8" id="KW-0539">Nucleus</keyword>
<dbReference type="Proteomes" id="UP001289374">
    <property type="component" value="Unassembled WGS sequence"/>
</dbReference>
<comment type="subunit">
    <text evidence="8">Component of the spliceosome. Present in the activated B complex, the catalytically activated B* complex which catalyzes the branching, the catalytic step 1 C complex catalyzing the exon ligation, and the postcatalytic P complex containing the ligated exons (mRNA) and the excised lariat intron.</text>
</comment>
<dbReference type="Pfam" id="PF04502">
    <property type="entry name" value="Saf4_Yju2"/>
    <property type="match status" value="1"/>
</dbReference>
<proteinExistence type="inferred from homology"/>
<reference evidence="11" key="1">
    <citation type="submission" date="2020-06" db="EMBL/GenBank/DDBJ databases">
        <authorList>
            <person name="Li T."/>
            <person name="Hu X."/>
            <person name="Zhang T."/>
            <person name="Song X."/>
            <person name="Zhang H."/>
            <person name="Dai N."/>
            <person name="Sheng W."/>
            <person name="Hou X."/>
            <person name="Wei L."/>
        </authorList>
    </citation>
    <scope>NUCLEOTIDE SEQUENCE</scope>
    <source>
        <strain evidence="11">K16</strain>
        <tissue evidence="11">Leaf</tissue>
    </source>
</reference>
<evidence type="ECO:0000256" key="6">
    <source>
        <dbReference type="ARBA" id="ARBA00023187"/>
    </source>
</evidence>
<evidence type="ECO:0000256" key="4">
    <source>
        <dbReference type="ARBA" id="ARBA00022728"/>
    </source>
</evidence>
<comment type="caution">
    <text evidence="11">The sequence shown here is derived from an EMBL/GenBank/DDBJ whole genome shotgun (WGS) entry which is preliminary data.</text>
</comment>
<keyword evidence="3 8" id="KW-0479">Metal-binding</keyword>
<dbReference type="EMBL" id="JACGWL010000015">
    <property type="protein sequence ID" value="KAK4387199.1"/>
    <property type="molecule type" value="Genomic_DNA"/>
</dbReference>
<evidence type="ECO:0000256" key="5">
    <source>
        <dbReference type="ARBA" id="ARBA00022833"/>
    </source>
</evidence>
<feature type="coiled-coil region" evidence="9">
    <location>
        <begin position="120"/>
        <end position="171"/>
    </location>
</feature>
<evidence type="ECO:0000256" key="10">
    <source>
        <dbReference type="SAM" id="MobiDB-lite"/>
    </source>
</evidence>
<feature type="binding site" evidence="8">
    <location>
        <position position="46"/>
    </location>
    <ligand>
        <name>Zn(2+)</name>
        <dbReference type="ChEBI" id="CHEBI:29105"/>
    </ligand>
</feature>
<dbReference type="PANTHER" id="PTHR12111:SF1">
    <property type="entry name" value="SPLICING FACTOR YJU2"/>
    <property type="match status" value="1"/>
</dbReference>
<dbReference type="AlphaFoldDB" id="A0AAE2BJ38"/>
<dbReference type="InterPro" id="IPR007590">
    <property type="entry name" value="Saf4/Yju2"/>
</dbReference>
<dbReference type="GO" id="GO:0046872">
    <property type="term" value="F:metal ion binding"/>
    <property type="evidence" value="ECO:0007669"/>
    <property type="project" value="UniProtKB-KW"/>
</dbReference>
<dbReference type="PANTHER" id="PTHR12111">
    <property type="entry name" value="SPLICING FACTOR YJU2"/>
    <property type="match status" value="1"/>
</dbReference>
<gene>
    <name evidence="11" type="ORF">Sango_2590500</name>
</gene>
<comment type="similarity">
    <text evidence="8">Belongs to the CWC16 family. YJU2 subfamily.</text>
</comment>
<dbReference type="HAMAP" id="MF_03226">
    <property type="entry name" value="YJU2"/>
    <property type="match status" value="1"/>
</dbReference>
<protein>
    <recommendedName>
        <fullName evidence="8">Splicing factor YJU2</fullName>
    </recommendedName>
</protein>
<name>A0AAE2BJ38_9LAMI</name>
<feature type="binding site" evidence="8">
    <location>
        <position position="80"/>
    </location>
    <ligand>
        <name>Zn(2+)</name>
        <dbReference type="ChEBI" id="CHEBI:29105"/>
    </ligand>
</feature>
<keyword evidence="9" id="KW-0175">Coiled coil</keyword>
<evidence type="ECO:0000256" key="7">
    <source>
        <dbReference type="ARBA" id="ARBA00023242"/>
    </source>
</evidence>
<evidence type="ECO:0000256" key="3">
    <source>
        <dbReference type="ARBA" id="ARBA00022723"/>
    </source>
</evidence>
<dbReference type="InterPro" id="IPR043701">
    <property type="entry name" value="Yju2"/>
</dbReference>
<feature type="compositionally biased region" description="Polar residues" evidence="10">
    <location>
        <begin position="255"/>
        <end position="275"/>
    </location>
</feature>
<evidence type="ECO:0000256" key="9">
    <source>
        <dbReference type="SAM" id="Coils"/>
    </source>
</evidence>
<evidence type="ECO:0000313" key="12">
    <source>
        <dbReference type="Proteomes" id="UP001289374"/>
    </source>
</evidence>
<dbReference type="GO" id="GO:0000349">
    <property type="term" value="P:generation of catalytic spliceosome for first transesterification step"/>
    <property type="evidence" value="ECO:0007669"/>
    <property type="project" value="UniProtKB-UniRule"/>
</dbReference>
<organism evidence="11 12">
    <name type="scientific">Sesamum angolense</name>
    <dbReference type="NCBI Taxonomy" id="2727404"/>
    <lineage>
        <taxon>Eukaryota</taxon>
        <taxon>Viridiplantae</taxon>
        <taxon>Streptophyta</taxon>
        <taxon>Embryophyta</taxon>
        <taxon>Tracheophyta</taxon>
        <taxon>Spermatophyta</taxon>
        <taxon>Magnoliopsida</taxon>
        <taxon>eudicotyledons</taxon>
        <taxon>Gunneridae</taxon>
        <taxon>Pentapetalae</taxon>
        <taxon>asterids</taxon>
        <taxon>lamiids</taxon>
        <taxon>Lamiales</taxon>
        <taxon>Pedaliaceae</taxon>
        <taxon>Sesamum</taxon>
    </lineage>
</organism>
<feature type="binding site" evidence="8">
    <location>
        <position position="83"/>
    </location>
    <ligand>
        <name>Zn(2+)</name>
        <dbReference type="ChEBI" id="CHEBI:29105"/>
    </ligand>
</feature>
<dbReference type="GO" id="GO:0071006">
    <property type="term" value="C:U2-type catalytic step 1 spliceosome"/>
    <property type="evidence" value="ECO:0007669"/>
    <property type="project" value="UniProtKB-UniRule"/>
</dbReference>